<proteinExistence type="predicted"/>
<evidence type="ECO:0000256" key="3">
    <source>
        <dbReference type="ARBA" id="ARBA00023157"/>
    </source>
</evidence>
<name>A0A8X6KVL4_TRICU</name>
<gene>
    <name evidence="6" type="ORF">TNCT_143171</name>
</gene>
<evidence type="ECO:0000313" key="7">
    <source>
        <dbReference type="Proteomes" id="UP000887116"/>
    </source>
</evidence>
<dbReference type="Proteomes" id="UP000887116">
    <property type="component" value="Unassembled WGS sequence"/>
</dbReference>
<keyword evidence="2" id="KW-0677">Repeat</keyword>
<dbReference type="OrthoDB" id="7403042at2759"/>
<comment type="caution">
    <text evidence="6">The sequence shown here is derived from an EMBL/GenBank/DDBJ whole genome shotgun (WGS) entry which is preliminary data.</text>
</comment>
<dbReference type="InterPro" id="IPR036773">
    <property type="entry name" value="TB_dom_sf"/>
</dbReference>
<accession>A0A8X6KVL4</accession>
<dbReference type="AlphaFoldDB" id="A0A8X6KVL4"/>
<evidence type="ECO:0000256" key="4">
    <source>
        <dbReference type="ARBA" id="ARBA00023180"/>
    </source>
</evidence>
<dbReference type="Pfam" id="PF09289">
    <property type="entry name" value="FOLN"/>
    <property type="match status" value="1"/>
</dbReference>
<dbReference type="EMBL" id="BMAO01013163">
    <property type="protein sequence ID" value="GFQ86764.1"/>
    <property type="molecule type" value="Genomic_DNA"/>
</dbReference>
<evidence type="ECO:0000256" key="1">
    <source>
        <dbReference type="ARBA" id="ARBA00022729"/>
    </source>
</evidence>
<organism evidence="6 7">
    <name type="scientific">Trichonephila clavata</name>
    <name type="common">Joro spider</name>
    <name type="synonym">Nephila clavata</name>
    <dbReference type="NCBI Taxonomy" id="2740835"/>
    <lineage>
        <taxon>Eukaryota</taxon>
        <taxon>Metazoa</taxon>
        <taxon>Ecdysozoa</taxon>
        <taxon>Arthropoda</taxon>
        <taxon>Chelicerata</taxon>
        <taxon>Arachnida</taxon>
        <taxon>Araneae</taxon>
        <taxon>Araneomorphae</taxon>
        <taxon>Entelegynae</taxon>
        <taxon>Araneoidea</taxon>
        <taxon>Nephilidae</taxon>
        <taxon>Trichonephila</taxon>
    </lineage>
</organism>
<evidence type="ECO:0000256" key="2">
    <source>
        <dbReference type="ARBA" id="ARBA00022737"/>
    </source>
</evidence>
<keyword evidence="1" id="KW-0732">Signal</keyword>
<protein>
    <submittedName>
        <fullName evidence="6">U11-Nephitoxin-Nsp1a_1</fullName>
    </submittedName>
</protein>
<feature type="domain" description="Follistatin/Osteonectin EGF" evidence="5">
    <location>
        <begin position="87"/>
        <end position="108"/>
    </location>
</feature>
<dbReference type="Gene3D" id="3.90.290.10">
    <property type="entry name" value="TGF-beta binding (TB) domain"/>
    <property type="match status" value="1"/>
</dbReference>
<evidence type="ECO:0000313" key="6">
    <source>
        <dbReference type="EMBL" id="GFQ86764.1"/>
    </source>
</evidence>
<keyword evidence="7" id="KW-1185">Reference proteome</keyword>
<evidence type="ECO:0000259" key="5">
    <source>
        <dbReference type="Pfam" id="PF09289"/>
    </source>
</evidence>
<keyword evidence="3" id="KW-1015">Disulfide bond</keyword>
<reference evidence="6" key="1">
    <citation type="submission" date="2020-07" db="EMBL/GenBank/DDBJ databases">
        <title>Multicomponent nature underlies the extraordinary mechanical properties of spider dragline silk.</title>
        <authorList>
            <person name="Kono N."/>
            <person name="Nakamura H."/>
            <person name="Mori M."/>
            <person name="Yoshida Y."/>
            <person name="Ohtoshi R."/>
            <person name="Malay A.D."/>
            <person name="Moran D.A.P."/>
            <person name="Tomita M."/>
            <person name="Numata K."/>
            <person name="Arakawa K."/>
        </authorList>
    </citation>
    <scope>NUCLEOTIDE SEQUENCE</scope>
</reference>
<dbReference type="InterPro" id="IPR015369">
    <property type="entry name" value="Follistatin/Osteonectin_EGF"/>
</dbReference>
<feature type="non-terminal residue" evidence="6">
    <location>
        <position position="1"/>
    </location>
</feature>
<keyword evidence="4" id="KW-0325">Glycoprotein</keyword>
<sequence>MVCRAREEMSKQDLEDLRKMTRLLFGLLFCVALLGSSVLAKELPQDNTEKDQLDLIEEDDNLNEIDEESNENAASNEIAGGYTPDPCLKVRCGAGRICEVNDKGEGQCVCIPECPQETDDRRR</sequence>